<feature type="domain" description="Calcineurin-like phosphoesterase" evidence="3">
    <location>
        <begin position="50"/>
        <end position="213"/>
    </location>
</feature>
<keyword evidence="5" id="KW-1185">Reference proteome</keyword>
<dbReference type="Proteomes" id="UP001419910">
    <property type="component" value="Unassembled WGS sequence"/>
</dbReference>
<accession>A0ABU9YCN8</accession>
<dbReference type="EMBL" id="JBDIME010000049">
    <property type="protein sequence ID" value="MEN2793456.1"/>
    <property type="molecule type" value="Genomic_DNA"/>
</dbReference>
<comment type="caution">
    <text evidence="4">The sequence shown here is derived from an EMBL/GenBank/DDBJ whole genome shotgun (WGS) entry which is preliminary data.</text>
</comment>
<evidence type="ECO:0000259" key="3">
    <source>
        <dbReference type="Pfam" id="PF00149"/>
    </source>
</evidence>
<evidence type="ECO:0000256" key="1">
    <source>
        <dbReference type="ARBA" id="ARBA00022723"/>
    </source>
</evidence>
<proteinExistence type="predicted"/>
<dbReference type="InterPro" id="IPR004843">
    <property type="entry name" value="Calcineurin-like_PHP"/>
</dbReference>
<dbReference type="InterPro" id="IPR051158">
    <property type="entry name" value="Metallophosphoesterase_sf"/>
</dbReference>
<dbReference type="SUPFAM" id="SSF56300">
    <property type="entry name" value="Metallo-dependent phosphatases"/>
    <property type="match status" value="1"/>
</dbReference>
<dbReference type="PANTHER" id="PTHR31302">
    <property type="entry name" value="TRANSMEMBRANE PROTEIN WITH METALLOPHOSPHOESTERASE DOMAIN-RELATED"/>
    <property type="match status" value="1"/>
</dbReference>
<dbReference type="PANTHER" id="PTHR31302:SF31">
    <property type="entry name" value="PHOSPHODIESTERASE YAEI"/>
    <property type="match status" value="1"/>
</dbReference>
<sequence length="277" mass="28982">MRLLIKILGTIIVIAAGLALWGHLNARADPIVRRVTIALPDWPAAAQPVTVALFSDVHIGNSTMDADRLARIVAQVNALRPDLVLIAGDFASTHDSTGAPAGITALAAPLSGLHPRLGTIATLGNHDEWTGPGVVRRTLEKAGITVLDNQAVQRGPLVIGGAGDRSSRHHSVPALSRAMLPLHGARIVVTHSPDLVPMLPADMSLVLAGHSHCGQIVLPLIGPLAEVTYPRYRCGVVREGARTTIVTAGVGTSIIPLRFGAPPDLWLLTLGPAAITR</sequence>
<evidence type="ECO:0000313" key="4">
    <source>
        <dbReference type="EMBL" id="MEN2793456.1"/>
    </source>
</evidence>
<dbReference type="RefSeq" id="WP_343892737.1">
    <property type="nucleotide sequence ID" value="NZ_BAAAEH010000062.1"/>
</dbReference>
<dbReference type="Pfam" id="PF00149">
    <property type="entry name" value="Metallophos"/>
    <property type="match status" value="1"/>
</dbReference>
<keyword evidence="1" id="KW-0479">Metal-binding</keyword>
<organism evidence="4 5">
    <name type="scientific">Sphingomonas oligophenolica</name>
    <dbReference type="NCBI Taxonomy" id="301154"/>
    <lineage>
        <taxon>Bacteria</taxon>
        <taxon>Pseudomonadati</taxon>
        <taxon>Pseudomonadota</taxon>
        <taxon>Alphaproteobacteria</taxon>
        <taxon>Sphingomonadales</taxon>
        <taxon>Sphingomonadaceae</taxon>
        <taxon>Sphingomonas</taxon>
    </lineage>
</organism>
<name>A0ABU9YCN8_9SPHN</name>
<keyword evidence="2" id="KW-0378">Hydrolase</keyword>
<dbReference type="Gene3D" id="3.60.21.10">
    <property type="match status" value="1"/>
</dbReference>
<protein>
    <submittedName>
        <fullName evidence="4">Metallophosphoesterase</fullName>
    </submittedName>
</protein>
<gene>
    <name evidence="4" type="ORF">ABC974_27805</name>
</gene>
<reference evidence="4 5" key="1">
    <citation type="submission" date="2024-05" db="EMBL/GenBank/DDBJ databases">
        <authorList>
            <person name="Liu Q."/>
            <person name="Xin Y.-H."/>
        </authorList>
    </citation>
    <scope>NUCLEOTIDE SEQUENCE [LARGE SCALE GENOMIC DNA]</scope>
    <source>
        <strain evidence="4 5">CGMCC 1.10181</strain>
    </source>
</reference>
<evidence type="ECO:0000313" key="5">
    <source>
        <dbReference type="Proteomes" id="UP001419910"/>
    </source>
</evidence>
<dbReference type="InterPro" id="IPR029052">
    <property type="entry name" value="Metallo-depent_PP-like"/>
</dbReference>
<evidence type="ECO:0000256" key="2">
    <source>
        <dbReference type="ARBA" id="ARBA00022801"/>
    </source>
</evidence>